<dbReference type="RefSeq" id="WP_086227393.1">
    <property type="nucleotide sequence ID" value="NZ_JAAXKW010000028.1"/>
</dbReference>
<evidence type="ECO:0000313" key="1">
    <source>
        <dbReference type="EMBL" id="OTM86422.1"/>
    </source>
</evidence>
<proteinExistence type="predicted"/>
<name>A0A241ZEU3_ACIBA</name>
<evidence type="ECO:0000313" key="2">
    <source>
        <dbReference type="Proteomes" id="UP000194699"/>
    </source>
</evidence>
<gene>
    <name evidence="1" type="ORF">B9X95_10665</name>
</gene>
<dbReference type="EMBL" id="NGEL01000116">
    <property type="protein sequence ID" value="OTM86422.1"/>
    <property type="molecule type" value="Genomic_DNA"/>
</dbReference>
<organism evidence="1 2">
    <name type="scientific">Acinetobacter baumannii</name>
    <dbReference type="NCBI Taxonomy" id="470"/>
    <lineage>
        <taxon>Bacteria</taxon>
        <taxon>Pseudomonadati</taxon>
        <taxon>Pseudomonadota</taxon>
        <taxon>Gammaproteobacteria</taxon>
        <taxon>Moraxellales</taxon>
        <taxon>Moraxellaceae</taxon>
        <taxon>Acinetobacter</taxon>
        <taxon>Acinetobacter calcoaceticus/baumannii complex</taxon>
    </lineage>
</organism>
<dbReference type="Proteomes" id="UP000194699">
    <property type="component" value="Unassembled WGS sequence"/>
</dbReference>
<protein>
    <submittedName>
        <fullName evidence="1">Uncharacterized protein</fullName>
    </submittedName>
</protein>
<comment type="caution">
    <text evidence="1">The sequence shown here is derived from an EMBL/GenBank/DDBJ whole genome shotgun (WGS) entry which is preliminary data.</text>
</comment>
<reference evidence="2" key="1">
    <citation type="submission" date="2017-05" db="EMBL/GenBank/DDBJ databases">
        <authorList>
            <person name="Kreiswirth B."/>
            <person name="Manca C."/>
            <person name="Chen L."/>
            <person name="Evans S."/>
            <person name="Fowler V."/>
            <person name="Patel R."/>
            <person name="Chambers H."/>
            <person name="Bonomo R."/>
            <person name="Paul V."/>
            <person name="Sankar J."/>
            <person name="Gaind R."/>
            <person name="Ray P."/>
            <person name="Gautam V."/>
            <person name="Biswal M."/>
            <person name="Datta S."/>
            <person name="Walia K."/>
            <person name="Adams M."/>
            <person name="Nelson K."/>
            <person name="Sutton G."/>
            <person name="Fouts D."/>
            <person name="Hujer K."/>
            <person name="Hujer A."/>
        </authorList>
    </citation>
    <scope>NUCLEOTIDE SEQUENCE [LARGE SCALE GENOMIC DNA]</scope>
    <source>
        <strain evidence="2">PR350</strain>
    </source>
</reference>
<dbReference type="AlphaFoldDB" id="A0A241ZEU3"/>
<accession>A0A241ZEU3</accession>
<sequence>MIENPQHFNLITNFEEITSRPNFVEKVTIARGEDVQNTISDLVGFYVLRDFVSCGISSCGRKHQKGYIAALHDGNEIIIGHKCGKKHFGVSFDEKAKQFKHLRDNANQYLQIKAMFEKLPQLKESLERILNQSGKMTFLQIKMAVKSFKEDALDCWIRMKIRQEVTSNGSIFIDYFKTKEEINAEILSGRKNISDIKRVLVANIAEYDVIANWHNAERLKDYFDRLYREIKNPNQMDGVAIKALSKKLRQHDQNLRELEDYIKRGNRLFTPENLVQFAVLFTKPHEQKIIEKYANNFA</sequence>